<dbReference type="AlphaFoldDB" id="A0A3P3Y3P0"/>
<proteinExistence type="predicted"/>
<feature type="chain" id="PRO_5018295549" description="RxLR effector candidate protein" evidence="2">
    <location>
        <begin position="23"/>
        <end position="124"/>
    </location>
</feature>
<evidence type="ECO:0008006" key="5">
    <source>
        <dbReference type="Google" id="ProtNLM"/>
    </source>
</evidence>
<evidence type="ECO:0000256" key="1">
    <source>
        <dbReference type="SAM" id="Phobius"/>
    </source>
</evidence>
<keyword evidence="1" id="KW-0812">Transmembrane</keyword>
<evidence type="ECO:0000256" key="2">
    <source>
        <dbReference type="SAM" id="SignalP"/>
    </source>
</evidence>
<protein>
    <recommendedName>
        <fullName evidence="5">RxLR effector candidate protein</fullName>
    </recommendedName>
</protein>
<sequence length="124" mass="12847">MGVLMVTFVVAAIAACPLLADAQDSSMSTTAKGTTGAGVITVSGAVLVILFLILLVVRLRRRRHGAVAVAPTGSNAPSPSLAAIEFGQFHKLGVGRFREPRSSQENVKLDTQGIAIVPAPEQLV</sequence>
<name>A0A3P3Y3P0_PLABS</name>
<dbReference type="EMBL" id="OVEO01000003">
    <property type="protein sequence ID" value="SPQ94786.1"/>
    <property type="molecule type" value="Genomic_DNA"/>
</dbReference>
<accession>A0A3P3Y3P0</accession>
<evidence type="ECO:0000313" key="3">
    <source>
        <dbReference type="EMBL" id="SPQ94786.1"/>
    </source>
</evidence>
<geneLocation type="mitochondrion" evidence="3"/>
<organism evidence="3 4">
    <name type="scientific">Plasmodiophora brassicae</name>
    <name type="common">Clubroot disease agent</name>
    <dbReference type="NCBI Taxonomy" id="37360"/>
    <lineage>
        <taxon>Eukaryota</taxon>
        <taxon>Sar</taxon>
        <taxon>Rhizaria</taxon>
        <taxon>Endomyxa</taxon>
        <taxon>Phytomyxea</taxon>
        <taxon>Plasmodiophorida</taxon>
        <taxon>Plasmodiophoridae</taxon>
        <taxon>Plasmodiophora</taxon>
    </lineage>
</organism>
<keyword evidence="1" id="KW-1133">Transmembrane helix</keyword>
<gene>
    <name evidence="3" type="ORF">PLBR_LOCUS2001</name>
</gene>
<keyword evidence="1" id="KW-0472">Membrane</keyword>
<feature type="transmembrane region" description="Helical" evidence="1">
    <location>
        <begin position="38"/>
        <end position="57"/>
    </location>
</feature>
<reference evidence="3 4" key="1">
    <citation type="submission" date="2018-03" db="EMBL/GenBank/DDBJ databases">
        <authorList>
            <person name="Fogelqvist J."/>
        </authorList>
    </citation>
    <scope>NUCLEOTIDE SEQUENCE [LARGE SCALE GENOMIC DNA]</scope>
</reference>
<feature type="signal peptide" evidence="2">
    <location>
        <begin position="1"/>
        <end position="22"/>
    </location>
</feature>
<keyword evidence="3" id="KW-0496">Mitochondrion</keyword>
<dbReference type="Proteomes" id="UP000290189">
    <property type="component" value="Unassembled WGS sequence"/>
</dbReference>
<evidence type="ECO:0000313" key="4">
    <source>
        <dbReference type="Proteomes" id="UP000290189"/>
    </source>
</evidence>
<keyword evidence="2" id="KW-0732">Signal</keyword>